<accession>A0AA36IBW1</accession>
<comment type="similarity">
    <text evidence="7">Belongs to the DHHC palmitoyltransferase family.</text>
</comment>
<keyword evidence="4 7" id="KW-1133">Transmembrane helix</keyword>
<evidence type="ECO:0000256" key="5">
    <source>
        <dbReference type="ARBA" id="ARBA00023136"/>
    </source>
</evidence>
<feature type="transmembrane region" description="Helical" evidence="7">
    <location>
        <begin position="200"/>
        <end position="226"/>
    </location>
</feature>
<comment type="caution">
    <text evidence="10">The sequence shown here is derived from an EMBL/GenBank/DDBJ whole genome shotgun (WGS) entry which is preliminary data.</text>
</comment>
<comment type="domain">
    <text evidence="7">The DHHC domain is required for palmitoyltransferase activity.</text>
</comment>
<dbReference type="InterPro" id="IPR001594">
    <property type="entry name" value="Palmitoyltrfase_DHHC"/>
</dbReference>
<evidence type="ECO:0000259" key="9">
    <source>
        <dbReference type="Pfam" id="PF01529"/>
    </source>
</evidence>
<evidence type="ECO:0000313" key="10">
    <source>
        <dbReference type="EMBL" id="CAJ1383389.1"/>
    </source>
</evidence>
<evidence type="ECO:0000256" key="8">
    <source>
        <dbReference type="SAM" id="MobiDB-lite"/>
    </source>
</evidence>
<feature type="domain" description="Palmitoyltransferase DHHC" evidence="9">
    <location>
        <begin position="120"/>
        <end position="243"/>
    </location>
</feature>
<organism evidence="10 11">
    <name type="scientific">Effrenium voratum</name>
    <dbReference type="NCBI Taxonomy" id="2562239"/>
    <lineage>
        <taxon>Eukaryota</taxon>
        <taxon>Sar</taxon>
        <taxon>Alveolata</taxon>
        <taxon>Dinophyceae</taxon>
        <taxon>Suessiales</taxon>
        <taxon>Symbiodiniaceae</taxon>
        <taxon>Effrenium</taxon>
    </lineage>
</organism>
<gene>
    <name evidence="10" type="ORF">EVOR1521_LOCUS10521</name>
</gene>
<keyword evidence="2 7" id="KW-0808">Transferase</keyword>
<feature type="transmembrane region" description="Helical" evidence="7">
    <location>
        <begin position="58"/>
        <end position="80"/>
    </location>
</feature>
<protein>
    <recommendedName>
        <fullName evidence="7">Palmitoyltransferase</fullName>
        <ecNumber evidence="7">2.3.1.225</ecNumber>
    </recommendedName>
</protein>
<feature type="transmembrane region" description="Helical" evidence="7">
    <location>
        <begin position="21"/>
        <end position="38"/>
    </location>
</feature>
<dbReference type="Proteomes" id="UP001178507">
    <property type="component" value="Unassembled WGS sequence"/>
</dbReference>
<proteinExistence type="inferred from homology"/>
<reference evidence="10" key="1">
    <citation type="submission" date="2023-08" db="EMBL/GenBank/DDBJ databases">
        <authorList>
            <person name="Chen Y."/>
            <person name="Shah S."/>
            <person name="Dougan E. K."/>
            <person name="Thang M."/>
            <person name="Chan C."/>
        </authorList>
    </citation>
    <scope>NUCLEOTIDE SEQUENCE</scope>
</reference>
<dbReference type="GO" id="GO:0019706">
    <property type="term" value="F:protein-cysteine S-palmitoyltransferase activity"/>
    <property type="evidence" value="ECO:0007669"/>
    <property type="project" value="UniProtKB-EC"/>
</dbReference>
<keyword evidence="3 7" id="KW-0812">Transmembrane</keyword>
<dbReference type="AlphaFoldDB" id="A0AA36IBW1"/>
<dbReference type="EC" id="2.3.1.225" evidence="7"/>
<evidence type="ECO:0000313" key="11">
    <source>
        <dbReference type="Proteomes" id="UP001178507"/>
    </source>
</evidence>
<name>A0AA36IBW1_9DINO</name>
<dbReference type="InterPro" id="IPR039859">
    <property type="entry name" value="PFA4/ZDH16/20/ERF2-like"/>
</dbReference>
<feature type="compositionally biased region" description="Low complexity" evidence="8">
    <location>
        <begin position="336"/>
        <end position="345"/>
    </location>
</feature>
<dbReference type="GO" id="GO:0016020">
    <property type="term" value="C:membrane"/>
    <property type="evidence" value="ECO:0007669"/>
    <property type="project" value="UniProtKB-SubCell"/>
</dbReference>
<dbReference type="EMBL" id="CAUJNA010001012">
    <property type="protein sequence ID" value="CAJ1383389.1"/>
    <property type="molecule type" value="Genomic_DNA"/>
</dbReference>
<feature type="region of interest" description="Disordered" evidence="8">
    <location>
        <begin position="299"/>
        <end position="384"/>
    </location>
</feature>
<evidence type="ECO:0000256" key="4">
    <source>
        <dbReference type="ARBA" id="ARBA00022989"/>
    </source>
</evidence>
<dbReference type="Pfam" id="PF01529">
    <property type="entry name" value="DHHC"/>
    <property type="match status" value="1"/>
</dbReference>
<comment type="catalytic activity">
    <reaction evidence="7">
        <text>L-cysteinyl-[protein] + hexadecanoyl-CoA = S-hexadecanoyl-L-cysteinyl-[protein] + CoA</text>
        <dbReference type="Rhea" id="RHEA:36683"/>
        <dbReference type="Rhea" id="RHEA-COMP:10131"/>
        <dbReference type="Rhea" id="RHEA-COMP:11032"/>
        <dbReference type="ChEBI" id="CHEBI:29950"/>
        <dbReference type="ChEBI" id="CHEBI:57287"/>
        <dbReference type="ChEBI" id="CHEBI:57379"/>
        <dbReference type="ChEBI" id="CHEBI:74151"/>
        <dbReference type="EC" id="2.3.1.225"/>
    </reaction>
</comment>
<keyword evidence="5 7" id="KW-0472">Membrane</keyword>
<dbReference type="PANTHER" id="PTHR12246">
    <property type="entry name" value="PALMITOYLTRANSFERASE ZDHHC16"/>
    <property type="match status" value="1"/>
</dbReference>
<sequence>MIADEFPTPSWEERFPEPIKFLPVAFILALIAGLWWIYVTCHLLPMMQESHSRGLAWLELLIFHAVTAMLLVCYFLCVFVHPGTIPDKNEDPSWEYDETEGPQPLATDTVLSMQESKRTGERRHCKWCLKYKPDRCHHCRVCRMCILKMDHHCPWIYNCVGFRNYKYFFLLLLYTSIDCGMIVFTMLPSVRAGTTPTTPFMTMFLLMFGETLAGFLGVLVTLFLFFHIFLMQKGMTTIEFCEKSQGSSGFDSSAYDRGFVGNLVAVLGDQPLLWLLPVAPPKGRGLSFASEDSRLTKDMEAGRGIRRHAHRETPVAPKRRSERPYHCGGTGSTGQSEDSLSGSGSDEARSLEPDLGSSRGPHGREVQGYGATDDAGTGSRESPK</sequence>
<evidence type="ECO:0000256" key="1">
    <source>
        <dbReference type="ARBA" id="ARBA00004141"/>
    </source>
</evidence>
<comment type="subcellular location">
    <subcellularLocation>
        <location evidence="1">Membrane</location>
        <topology evidence="1">Multi-pass membrane protein</topology>
    </subcellularLocation>
</comment>
<evidence type="ECO:0000256" key="3">
    <source>
        <dbReference type="ARBA" id="ARBA00022692"/>
    </source>
</evidence>
<evidence type="ECO:0000256" key="7">
    <source>
        <dbReference type="RuleBase" id="RU079119"/>
    </source>
</evidence>
<keyword evidence="11" id="KW-1185">Reference proteome</keyword>
<dbReference type="PROSITE" id="PS50216">
    <property type="entry name" value="DHHC"/>
    <property type="match status" value="1"/>
</dbReference>
<evidence type="ECO:0000256" key="6">
    <source>
        <dbReference type="ARBA" id="ARBA00023315"/>
    </source>
</evidence>
<evidence type="ECO:0000256" key="2">
    <source>
        <dbReference type="ARBA" id="ARBA00022679"/>
    </source>
</evidence>
<keyword evidence="6 7" id="KW-0012">Acyltransferase</keyword>
<feature type="transmembrane region" description="Helical" evidence="7">
    <location>
        <begin position="167"/>
        <end position="188"/>
    </location>
</feature>